<dbReference type="RefSeq" id="WP_128575124.1">
    <property type="nucleotide sequence ID" value="NZ_CP011339.1"/>
</dbReference>
<dbReference type="AlphaFoldDB" id="A0A0K1RV57"/>
<dbReference type="KEGG" id="mpk:VL20_571"/>
<proteinExistence type="predicted"/>
<dbReference type="Proteomes" id="UP000068167">
    <property type="component" value="Chromosome"/>
</dbReference>
<evidence type="ECO:0000313" key="2">
    <source>
        <dbReference type="Proteomes" id="UP000068167"/>
    </source>
</evidence>
<sequence length="59" mass="6378">MGIQIVTFGIIFSVISNQLSVISGECYSSYLHGEIGSFPFGESVVNTKLGYTSSLRETL</sequence>
<gene>
    <name evidence="1" type="ORF">VL20_571</name>
</gene>
<dbReference type="EMBL" id="CP011339">
    <property type="protein sequence ID" value="AKV65787.1"/>
    <property type="molecule type" value="Genomic_DNA"/>
</dbReference>
<organism evidence="1 2">
    <name type="scientific">Microcystis panniformis FACHB-1757</name>
    <dbReference type="NCBI Taxonomy" id="1638788"/>
    <lineage>
        <taxon>Bacteria</taxon>
        <taxon>Bacillati</taxon>
        <taxon>Cyanobacteriota</taxon>
        <taxon>Cyanophyceae</taxon>
        <taxon>Oscillatoriophycideae</taxon>
        <taxon>Chroococcales</taxon>
        <taxon>Microcystaceae</taxon>
        <taxon>Microcystis</taxon>
    </lineage>
</organism>
<evidence type="ECO:0000313" key="1">
    <source>
        <dbReference type="EMBL" id="AKV65787.1"/>
    </source>
</evidence>
<reference evidence="1 2" key="1">
    <citation type="journal article" date="2016" name="Stand. Genomic Sci.">
        <title>Complete genome sequence and genomic characterization of Microcystis panniformis FACHB 1757 by third-generation sequencing.</title>
        <authorList>
            <person name="Zhang J.Y."/>
            <person name="Guan R."/>
            <person name="Zhang H.J."/>
            <person name="Li H."/>
            <person name="Xiao P."/>
            <person name="Yu G.L."/>
            <person name="Du L."/>
            <person name="Cao D.M."/>
            <person name="Zhu B.C."/>
            <person name="Li R.H."/>
            <person name="Lu Z.H."/>
        </authorList>
    </citation>
    <scope>NUCLEOTIDE SEQUENCE [LARGE SCALE GENOMIC DNA]</scope>
    <source>
        <strain evidence="1 2">FACHB-1757</strain>
    </source>
</reference>
<protein>
    <submittedName>
        <fullName evidence="1">Uncharacterized protein</fullName>
    </submittedName>
</protein>
<name>A0A0K1RV57_9CHRO</name>
<accession>A0A0K1RV57</accession>
<keyword evidence="2" id="KW-1185">Reference proteome</keyword>